<accession>A0A8T3AEC5</accession>
<keyword evidence="3" id="KW-1185">Reference proteome</keyword>
<keyword evidence="1" id="KW-0472">Membrane</keyword>
<gene>
    <name evidence="2" type="ORF">KFK09_024557</name>
</gene>
<proteinExistence type="predicted"/>
<keyword evidence="1" id="KW-1133">Transmembrane helix</keyword>
<evidence type="ECO:0000256" key="1">
    <source>
        <dbReference type="SAM" id="Phobius"/>
    </source>
</evidence>
<evidence type="ECO:0000313" key="2">
    <source>
        <dbReference type="EMBL" id="KAI0494423.1"/>
    </source>
</evidence>
<comment type="caution">
    <text evidence="2">The sequence shown here is derived from an EMBL/GenBank/DDBJ whole genome shotgun (WGS) entry which is preliminary data.</text>
</comment>
<feature type="transmembrane region" description="Helical" evidence="1">
    <location>
        <begin position="9"/>
        <end position="29"/>
    </location>
</feature>
<dbReference type="EMBL" id="JAGYWB010000017">
    <property type="protein sequence ID" value="KAI0494423.1"/>
    <property type="molecule type" value="Genomic_DNA"/>
</dbReference>
<organism evidence="2 3">
    <name type="scientific">Dendrobium nobile</name>
    <name type="common">Orchid</name>
    <dbReference type="NCBI Taxonomy" id="94219"/>
    <lineage>
        <taxon>Eukaryota</taxon>
        <taxon>Viridiplantae</taxon>
        <taxon>Streptophyta</taxon>
        <taxon>Embryophyta</taxon>
        <taxon>Tracheophyta</taxon>
        <taxon>Spermatophyta</taxon>
        <taxon>Magnoliopsida</taxon>
        <taxon>Liliopsida</taxon>
        <taxon>Asparagales</taxon>
        <taxon>Orchidaceae</taxon>
        <taxon>Epidendroideae</taxon>
        <taxon>Malaxideae</taxon>
        <taxon>Dendrobiinae</taxon>
        <taxon>Dendrobium</taxon>
    </lineage>
</organism>
<protein>
    <submittedName>
        <fullName evidence="2">Uncharacterized protein</fullName>
    </submittedName>
</protein>
<keyword evidence="1" id="KW-0812">Transmembrane</keyword>
<name>A0A8T3AEC5_DENNO</name>
<sequence length="87" mass="10176">MVFLLPNRIILCFSSFLLGLNILQMFYFIDDLQRTSSATKNSSDLAISSLIYHLWGERNSKWLENGINNQTTLFTWIKWSTIQKIKS</sequence>
<dbReference type="AlphaFoldDB" id="A0A8T3AEC5"/>
<evidence type="ECO:0000313" key="3">
    <source>
        <dbReference type="Proteomes" id="UP000829196"/>
    </source>
</evidence>
<reference evidence="2" key="1">
    <citation type="journal article" date="2022" name="Front. Genet.">
        <title>Chromosome-Scale Assembly of the Dendrobium nobile Genome Provides Insights Into the Molecular Mechanism of the Biosynthesis of the Medicinal Active Ingredient of Dendrobium.</title>
        <authorList>
            <person name="Xu Q."/>
            <person name="Niu S.-C."/>
            <person name="Li K.-L."/>
            <person name="Zheng P.-J."/>
            <person name="Zhang X.-J."/>
            <person name="Jia Y."/>
            <person name="Liu Y."/>
            <person name="Niu Y.-X."/>
            <person name="Yu L.-H."/>
            <person name="Chen D.-F."/>
            <person name="Zhang G.-Q."/>
        </authorList>
    </citation>
    <scope>NUCLEOTIDE SEQUENCE</scope>
    <source>
        <tissue evidence="2">Leaf</tissue>
    </source>
</reference>
<dbReference type="Proteomes" id="UP000829196">
    <property type="component" value="Unassembled WGS sequence"/>
</dbReference>